<gene>
    <name evidence="1" type="ORF">E6Q11_01795</name>
</gene>
<organism evidence="1 2">
    <name type="scientific">Candidatus Dojkabacteria bacterium</name>
    <dbReference type="NCBI Taxonomy" id="2099670"/>
    <lineage>
        <taxon>Bacteria</taxon>
        <taxon>Candidatus Dojkabacteria</taxon>
    </lineage>
</organism>
<sequence>MGLPEDNLKKFIIKCHGDLQFYAAKCLKIKTKEGGKKPLIFNKAQIYVHEKIEEQLREKGFVKANILKGRQEGISTLIAARDYWSATKREGVNVFILTHLSQATSNLFKMAKYYHDNLPDFLKPVTSAASATELFFSELGSGYKVGTAGNKSTGRSDTIHYFHGSEVAFWPNAQELIAGILQAVPTVGHTEIVLESTANGQSNYFFEHWQQTEAKENDFINIFVPWHWQAEYRKKLPDDFCLSDEELDYKNAYNLDNEQIYWRRMKIAELKSHILFKQEYPANAAEAFQTSGESVYIHPDKVLAARKSKSEAFGPLVIGVDVAWDGEHSKDRTSIAIRQGRKLISISSYKNLNTVAVAGLVVKLINDQSPDAVFVDVGGIGAGVYDQLINLGYSKVVHAVNFGSSALNKSSYINRRTEMWGEMRDWFYSDSQVEIPDIDSLQADITAPIFNRYDQMGRPIFYSKAELKAKRIRSPDEADALALTFAMPVAQKSNVRNIDAIMQERQPRTFFGI</sequence>
<dbReference type="Proteomes" id="UP000321026">
    <property type="component" value="Unassembled WGS sequence"/>
</dbReference>
<dbReference type="Gene3D" id="3.40.50.300">
    <property type="entry name" value="P-loop containing nucleotide triphosphate hydrolases"/>
    <property type="match status" value="1"/>
</dbReference>
<name>A0A5C7J9H3_9BACT</name>
<dbReference type="EMBL" id="SSDS01000029">
    <property type="protein sequence ID" value="TXG78023.1"/>
    <property type="molecule type" value="Genomic_DNA"/>
</dbReference>
<accession>A0A5C7J9H3</accession>
<dbReference type="Gene3D" id="3.30.420.240">
    <property type="match status" value="1"/>
</dbReference>
<comment type="caution">
    <text evidence="1">The sequence shown here is derived from an EMBL/GenBank/DDBJ whole genome shotgun (WGS) entry which is preliminary data.</text>
</comment>
<evidence type="ECO:0000313" key="1">
    <source>
        <dbReference type="EMBL" id="TXG78023.1"/>
    </source>
</evidence>
<reference evidence="1 2" key="1">
    <citation type="submission" date="2018-09" db="EMBL/GenBank/DDBJ databases">
        <title>Metagenome Assembled Genomes from an Advanced Water Purification Facility.</title>
        <authorList>
            <person name="Stamps B.W."/>
            <person name="Spear J.R."/>
        </authorList>
    </citation>
    <scope>NUCLEOTIDE SEQUENCE [LARGE SCALE GENOMIC DNA]</scope>
    <source>
        <strain evidence="1">Bin_63_2</strain>
    </source>
</reference>
<proteinExistence type="predicted"/>
<evidence type="ECO:0000313" key="2">
    <source>
        <dbReference type="Proteomes" id="UP000321026"/>
    </source>
</evidence>
<dbReference type="AlphaFoldDB" id="A0A5C7J9H3"/>
<protein>
    <recommendedName>
        <fullName evidence="3">Terminase large subunit gp17-like C-terminal domain-containing protein</fullName>
    </recommendedName>
</protein>
<dbReference type="InterPro" id="IPR027417">
    <property type="entry name" value="P-loop_NTPase"/>
</dbReference>
<evidence type="ECO:0008006" key="3">
    <source>
        <dbReference type="Google" id="ProtNLM"/>
    </source>
</evidence>